<keyword evidence="6" id="KW-1185">Reference proteome</keyword>
<dbReference type="InterPro" id="IPR008331">
    <property type="entry name" value="Ferritin_DPS_dom"/>
</dbReference>
<dbReference type="PRINTS" id="PR01346">
    <property type="entry name" value="HELNAPAPROT"/>
</dbReference>
<dbReference type="Pfam" id="PF00210">
    <property type="entry name" value="Ferritin"/>
    <property type="match status" value="1"/>
</dbReference>
<evidence type="ECO:0000313" key="5">
    <source>
        <dbReference type="EMBL" id="UXH77126.1"/>
    </source>
</evidence>
<dbReference type="PROSITE" id="PS00818">
    <property type="entry name" value="DPS_1"/>
    <property type="match status" value="1"/>
</dbReference>
<dbReference type="InterPro" id="IPR012347">
    <property type="entry name" value="Ferritin-like"/>
</dbReference>
<dbReference type="EMBL" id="CP104562">
    <property type="protein sequence ID" value="UXH77126.1"/>
    <property type="molecule type" value="Genomic_DNA"/>
</dbReference>
<feature type="domain" description="Ferritin/DPS" evidence="4">
    <location>
        <begin position="59"/>
        <end position="199"/>
    </location>
</feature>
<comment type="similarity">
    <text evidence="1 2">Belongs to the Dps family.</text>
</comment>
<feature type="region of interest" description="Disordered" evidence="3">
    <location>
        <begin position="1"/>
        <end position="38"/>
    </location>
</feature>
<dbReference type="SUPFAM" id="SSF47240">
    <property type="entry name" value="Ferritin-like"/>
    <property type="match status" value="1"/>
</dbReference>
<reference evidence="5" key="1">
    <citation type="submission" date="2022-10" db="EMBL/GenBank/DDBJ databases">
        <title>Characterization and whole genome sequencing of a new Roseateles species, isolated from fresh water.</title>
        <authorList>
            <person name="Guliayeva D.Y."/>
            <person name="Akhremchuk A.E."/>
            <person name="Sikolenko M.A."/>
            <person name="Valentovich L.N."/>
            <person name="Sidarenka A.V."/>
        </authorList>
    </citation>
    <scope>NUCLEOTIDE SEQUENCE</scope>
    <source>
        <strain evidence="5">BIM B-1768</strain>
    </source>
</reference>
<dbReference type="RefSeq" id="WP_261756870.1">
    <property type="nucleotide sequence ID" value="NZ_CP104562.2"/>
</dbReference>
<protein>
    <submittedName>
        <fullName evidence="5">DNA starvation/stationary phase protection protein</fullName>
    </submittedName>
</protein>
<dbReference type="CDD" id="cd01043">
    <property type="entry name" value="DPS"/>
    <property type="match status" value="1"/>
</dbReference>
<dbReference type="InterPro" id="IPR002177">
    <property type="entry name" value="DPS_DNA-bd"/>
</dbReference>
<organism evidence="5 6">
    <name type="scientific">Roseateles amylovorans</name>
    <dbReference type="NCBI Taxonomy" id="2978473"/>
    <lineage>
        <taxon>Bacteria</taxon>
        <taxon>Pseudomonadati</taxon>
        <taxon>Pseudomonadota</taxon>
        <taxon>Betaproteobacteria</taxon>
        <taxon>Burkholderiales</taxon>
        <taxon>Sphaerotilaceae</taxon>
        <taxon>Roseateles</taxon>
    </lineage>
</organism>
<sequence length="204" mass="22415">MATKKKSSPKTGRVDAAHAATTPTISKSPQGQSQETQRYGDVVKMPHGLSEAVVKKSVASLNQVLADTITLRDMYKKHHWQVVGPTFNQLHLLFDKHFEAQVELVDLLAERIQILGGVALAMAPDIAEETRIPRPPRGREPATVQLSRLIEAHTMILTYAREHAEKASDAGDAGTDDLLVSDVVRTNELQVWFLSEHLVAASPI</sequence>
<feature type="compositionally biased region" description="Polar residues" evidence="3">
    <location>
        <begin position="21"/>
        <end position="37"/>
    </location>
</feature>
<evidence type="ECO:0000256" key="2">
    <source>
        <dbReference type="RuleBase" id="RU003875"/>
    </source>
</evidence>
<dbReference type="PANTHER" id="PTHR42932">
    <property type="entry name" value="GENERAL STRESS PROTEIN 20U"/>
    <property type="match status" value="1"/>
</dbReference>
<evidence type="ECO:0000256" key="3">
    <source>
        <dbReference type="SAM" id="MobiDB-lite"/>
    </source>
</evidence>
<gene>
    <name evidence="5" type="ORF">N4261_19220</name>
</gene>
<name>A0ABY6AVA3_9BURK</name>
<evidence type="ECO:0000256" key="1">
    <source>
        <dbReference type="ARBA" id="ARBA00009497"/>
    </source>
</evidence>
<evidence type="ECO:0000313" key="6">
    <source>
        <dbReference type="Proteomes" id="UP001064933"/>
    </source>
</evidence>
<dbReference type="Gene3D" id="1.20.1260.10">
    <property type="match status" value="1"/>
</dbReference>
<accession>A0ABY6AVA3</accession>
<dbReference type="Proteomes" id="UP001064933">
    <property type="component" value="Chromosome"/>
</dbReference>
<dbReference type="InterPro" id="IPR009078">
    <property type="entry name" value="Ferritin-like_SF"/>
</dbReference>
<dbReference type="PANTHER" id="PTHR42932:SF1">
    <property type="entry name" value="GENERAL STRESS PROTEIN 20U"/>
    <property type="match status" value="1"/>
</dbReference>
<evidence type="ECO:0000259" key="4">
    <source>
        <dbReference type="Pfam" id="PF00210"/>
    </source>
</evidence>
<dbReference type="InterPro" id="IPR023188">
    <property type="entry name" value="DPS_DNA-bd_CS"/>
</dbReference>
<dbReference type="PROSITE" id="PS00819">
    <property type="entry name" value="DPS_2"/>
    <property type="match status" value="1"/>
</dbReference>
<proteinExistence type="inferred from homology"/>